<gene>
    <name evidence="1" type="ORF">MM817_03097</name>
</gene>
<comment type="caution">
    <text evidence="1">The sequence shown here is derived from an EMBL/GenBank/DDBJ whole genome shotgun (WGS) entry which is preliminary data.</text>
</comment>
<dbReference type="Gene3D" id="3.40.718.10">
    <property type="entry name" value="Isopropylmalate Dehydrogenase"/>
    <property type="match status" value="1"/>
</dbReference>
<name>A0A9X1VBQ7_9BACL</name>
<evidence type="ECO:0000313" key="1">
    <source>
        <dbReference type="EMBL" id="MCI0184800.1"/>
    </source>
</evidence>
<dbReference type="SUPFAM" id="SSF53659">
    <property type="entry name" value="Isocitrate/Isopropylmalate dehydrogenase-like"/>
    <property type="match status" value="1"/>
</dbReference>
<keyword evidence="2" id="KW-1185">Reference proteome</keyword>
<organism evidence="1 2">
    <name type="scientific">Sulfoacidibacillus ferrooxidans</name>
    <dbReference type="NCBI Taxonomy" id="2005001"/>
    <lineage>
        <taxon>Bacteria</taxon>
        <taxon>Bacillati</taxon>
        <taxon>Bacillota</taxon>
        <taxon>Bacilli</taxon>
        <taxon>Bacillales</taxon>
        <taxon>Alicyclobacillaceae</taxon>
        <taxon>Sulfoacidibacillus</taxon>
    </lineage>
</organism>
<evidence type="ECO:0000313" key="2">
    <source>
        <dbReference type="Proteomes" id="UP001139263"/>
    </source>
</evidence>
<proteinExistence type="predicted"/>
<sequence>MRYRMGILNGDGIGPEIVSSTVTVLSEAAKHVPQVEFEWVNLSMGCYPSIRRSNTKRN</sequence>
<dbReference type="AlphaFoldDB" id="A0A9X1VBQ7"/>
<accession>A0A9X1VBQ7</accession>
<evidence type="ECO:0008006" key="3">
    <source>
        <dbReference type="Google" id="ProtNLM"/>
    </source>
</evidence>
<protein>
    <recommendedName>
        <fullName evidence="3">Isopropylmalate dehydrogenase-like domain-containing protein</fullName>
    </recommendedName>
</protein>
<reference evidence="1" key="1">
    <citation type="submission" date="2022-03" db="EMBL/GenBank/DDBJ databases">
        <title>Draft Genome Sequence of Firmicute Strain S0AB, a Heterotrophic Iron/Sulfur-Oxidizing Extreme Acidophile.</title>
        <authorList>
            <person name="Vergara E."/>
            <person name="Pakostova E."/>
            <person name="Johnson D.B."/>
            <person name="Holmes D.S."/>
        </authorList>
    </citation>
    <scope>NUCLEOTIDE SEQUENCE</scope>
    <source>
        <strain evidence="1">S0AB</strain>
    </source>
</reference>
<dbReference type="Proteomes" id="UP001139263">
    <property type="component" value="Unassembled WGS sequence"/>
</dbReference>
<dbReference type="EMBL" id="JALBUF010000026">
    <property type="protein sequence ID" value="MCI0184800.1"/>
    <property type="molecule type" value="Genomic_DNA"/>
</dbReference>